<dbReference type="PROSITE" id="PS50297">
    <property type="entry name" value="ANK_REP_REGION"/>
    <property type="match status" value="2"/>
</dbReference>
<dbReference type="PANTHER" id="PTHR24193:SF121">
    <property type="entry name" value="ADA2A-CONTAINING COMPLEX COMPONENT 3, ISOFORM D"/>
    <property type="match status" value="1"/>
</dbReference>
<organism evidence="4 5">
    <name type="scientific">Trichogramma kaykai</name>
    <dbReference type="NCBI Taxonomy" id="54128"/>
    <lineage>
        <taxon>Eukaryota</taxon>
        <taxon>Metazoa</taxon>
        <taxon>Ecdysozoa</taxon>
        <taxon>Arthropoda</taxon>
        <taxon>Hexapoda</taxon>
        <taxon>Insecta</taxon>
        <taxon>Pterygota</taxon>
        <taxon>Neoptera</taxon>
        <taxon>Endopterygota</taxon>
        <taxon>Hymenoptera</taxon>
        <taxon>Apocrita</taxon>
        <taxon>Proctotrupomorpha</taxon>
        <taxon>Chalcidoidea</taxon>
        <taxon>Trichogrammatidae</taxon>
        <taxon>Trichogramma</taxon>
    </lineage>
</organism>
<evidence type="ECO:0000256" key="3">
    <source>
        <dbReference type="PROSITE-ProRule" id="PRU00023"/>
    </source>
</evidence>
<keyword evidence="2 3" id="KW-0040">ANK repeat</keyword>
<keyword evidence="1" id="KW-0677">Repeat</keyword>
<accession>A0ABD2XR66</accession>
<dbReference type="PROSITE" id="PS50088">
    <property type="entry name" value="ANK_REPEAT"/>
    <property type="match status" value="2"/>
</dbReference>
<name>A0ABD2XR66_9HYME</name>
<protein>
    <recommendedName>
        <fullName evidence="6">Ankyrin repeat protein</fullName>
    </recommendedName>
</protein>
<evidence type="ECO:0000313" key="5">
    <source>
        <dbReference type="Proteomes" id="UP001627154"/>
    </source>
</evidence>
<dbReference type="Gene3D" id="1.25.40.20">
    <property type="entry name" value="Ankyrin repeat-containing domain"/>
    <property type="match status" value="1"/>
</dbReference>
<feature type="repeat" description="ANK" evidence="3">
    <location>
        <begin position="177"/>
        <end position="209"/>
    </location>
</feature>
<dbReference type="InterPro" id="IPR036770">
    <property type="entry name" value="Ankyrin_rpt-contain_sf"/>
</dbReference>
<dbReference type="InterPro" id="IPR002110">
    <property type="entry name" value="Ankyrin_rpt"/>
</dbReference>
<dbReference type="SMART" id="SM00248">
    <property type="entry name" value="ANK"/>
    <property type="match status" value="5"/>
</dbReference>
<dbReference type="AlphaFoldDB" id="A0ABD2XR66"/>
<dbReference type="PANTHER" id="PTHR24193">
    <property type="entry name" value="ANKYRIN REPEAT PROTEIN"/>
    <property type="match status" value="1"/>
</dbReference>
<dbReference type="Pfam" id="PF00023">
    <property type="entry name" value="Ank"/>
    <property type="match status" value="1"/>
</dbReference>
<sequence>MSTSNDEFDIILENRIKVDDIRSYQQDFDWEIEEERHEFFCQKLDPSIRDWKGQYPDLREIFRPEEIERLLTDSINYIKRGYFELGKRFIAFVAHSGYKDVLSSIDPPLHLALAGSHKQVAALLLRHGANPNLAIAAGSTPLHLICLSSDGDDLAKMLFELSDEKYLPVRVDAWSKFGNAPLHLALQSGKKKLAELLLRRDADPNLASKNGSTPLHLICERKYNDDVAELFFEISDEKHRSVWVDARDKNGWTPLQLAHLEKKGYELNESDALTIMKFFAKYGLFEKSVNHVQRWRQNKFGYEDKEMKKLIIIPDLSLYDLVRLKSEEAAKRLTFTDYYEFARSQPISGKDSGVHLIEKLSRGFFRHWALEFFAQLTHYELPIVCCKKIFDRLINEGLWHICLAATDQSS</sequence>
<dbReference type="EMBL" id="JBJJXI010000002">
    <property type="protein sequence ID" value="KAL3407842.1"/>
    <property type="molecule type" value="Genomic_DNA"/>
</dbReference>
<keyword evidence="5" id="KW-1185">Reference proteome</keyword>
<dbReference type="InterPro" id="IPR050663">
    <property type="entry name" value="Ankyrin-SOCS_Box"/>
</dbReference>
<comment type="caution">
    <text evidence="4">The sequence shown here is derived from an EMBL/GenBank/DDBJ whole genome shotgun (WGS) entry which is preliminary data.</text>
</comment>
<feature type="repeat" description="ANK" evidence="3">
    <location>
        <begin position="108"/>
        <end position="136"/>
    </location>
</feature>
<gene>
    <name evidence="4" type="ORF">TKK_000094</name>
</gene>
<evidence type="ECO:0000313" key="4">
    <source>
        <dbReference type="EMBL" id="KAL3407842.1"/>
    </source>
</evidence>
<dbReference type="Proteomes" id="UP001627154">
    <property type="component" value="Unassembled WGS sequence"/>
</dbReference>
<evidence type="ECO:0008006" key="6">
    <source>
        <dbReference type="Google" id="ProtNLM"/>
    </source>
</evidence>
<dbReference type="SUPFAM" id="SSF48403">
    <property type="entry name" value="Ankyrin repeat"/>
    <property type="match status" value="1"/>
</dbReference>
<evidence type="ECO:0000256" key="2">
    <source>
        <dbReference type="ARBA" id="ARBA00023043"/>
    </source>
</evidence>
<evidence type="ECO:0000256" key="1">
    <source>
        <dbReference type="ARBA" id="ARBA00022737"/>
    </source>
</evidence>
<proteinExistence type="predicted"/>
<reference evidence="4 5" key="1">
    <citation type="journal article" date="2024" name="bioRxiv">
        <title>A reference genome for Trichogramma kaykai: A tiny desert-dwelling parasitoid wasp with competing sex-ratio distorters.</title>
        <authorList>
            <person name="Culotta J."/>
            <person name="Lindsey A.R."/>
        </authorList>
    </citation>
    <scope>NUCLEOTIDE SEQUENCE [LARGE SCALE GENOMIC DNA]</scope>
    <source>
        <strain evidence="4 5">KSX58</strain>
    </source>
</reference>
<dbReference type="Pfam" id="PF12796">
    <property type="entry name" value="Ank_2"/>
    <property type="match status" value="1"/>
</dbReference>